<name>A0A059ZW29_ACICK</name>
<evidence type="ECO:0000313" key="2">
    <source>
        <dbReference type="Proteomes" id="UP000005522"/>
    </source>
</evidence>
<dbReference type="eggNOG" id="COG3637">
    <property type="taxonomic scope" value="Bacteria"/>
</dbReference>
<proteinExistence type="predicted"/>
<organism evidence="1 2">
    <name type="scientific">Acidithiobacillus caldus (strain ATCC 51756 / DSM 8584 / KU)</name>
    <dbReference type="NCBI Taxonomy" id="637389"/>
    <lineage>
        <taxon>Bacteria</taxon>
        <taxon>Pseudomonadati</taxon>
        <taxon>Pseudomonadota</taxon>
        <taxon>Acidithiobacillia</taxon>
        <taxon>Acidithiobacillales</taxon>
        <taxon>Acidithiobacillaceae</taxon>
        <taxon>Acidithiobacillus</taxon>
    </lineage>
</organism>
<dbReference type="InterPro" id="IPR036709">
    <property type="entry name" value="Autotransporte_beta_dom_sf"/>
</dbReference>
<dbReference type="HOGENOM" id="CLU_935755_0_0_6"/>
<evidence type="ECO:0000313" key="1">
    <source>
        <dbReference type="EMBL" id="AIA55663.1"/>
    </source>
</evidence>
<dbReference type="EMBL" id="CP005986">
    <property type="protein sequence ID" value="AIA55663.1"/>
    <property type="molecule type" value="Genomic_DNA"/>
</dbReference>
<protein>
    <submittedName>
        <fullName evidence="1">Uncharacterized protein</fullName>
    </submittedName>
</protein>
<dbReference type="AlphaFoldDB" id="A0A059ZW29"/>
<reference evidence="1 2" key="1">
    <citation type="journal article" date="2009" name="J. Bacteriol.">
        <title>Draft genome sequence of the extremely acidophilic bacterium Acidithiobacillus caldus ATCC 51756 reveals metabolic versatility in the genus Acidithiobacillus.</title>
        <authorList>
            <person name="Valdes J."/>
            <person name="Quatrini R."/>
            <person name="Hallberg K."/>
            <person name="Dopson M."/>
            <person name="Valenzuela P.D."/>
            <person name="Holmes D.S."/>
        </authorList>
    </citation>
    <scope>NUCLEOTIDE SEQUENCE [LARGE SCALE GENOMIC DNA]</scope>
    <source>
        <strain evidence="2">ATCC 51756 / DSM 8584 / KU</strain>
    </source>
</reference>
<sequence length="297" mass="31887">MRHDPSLYQIGDVANDLLRGMDMKKMLLGSVLMAISTMALAGTASDGISSIVATNNEAGIAVTGNLFNYQEHITPGPSDTESGWTPGFQVKASVMRDLMGLSNVYGQVKFSYNSGGIDYHGAVENLSTGTATPYDTTDDSTQYRILGRLGKGFAITDNAMLTPYVAIGYQHWNRHLVGPYGYTEDYSAVLTGLGVKGQYALTQRLVLGANAEFLAVVDGQMTPNLDGLPLGTANFGTTGEERVGMDADYRLMGGLHLFGNLDYTHYDYTGGNLNYGFYEPFSASNQFAVGAGLAYSF</sequence>
<gene>
    <name evidence="1" type="ORF">Acaty_c1804</name>
</gene>
<accession>A0A059ZW29</accession>
<dbReference type="Proteomes" id="UP000005522">
    <property type="component" value="Chromosome"/>
</dbReference>
<dbReference type="KEGG" id="acz:Acaty_c1804"/>
<dbReference type="SUPFAM" id="SSF103515">
    <property type="entry name" value="Autotransporter"/>
    <property type="match status" value="1"/>
</dbReference>